<accession>A0ABQ7DIC1</accession>
<proteinExistence type="predicted"/>
<evidence type="ECO:0000313" key="1">
    <source>
        <dbReference type="EMBL" id="KAF3577317.1"/>
    </source>
</evidence>
<organism evidence="1 2">
    <name type="scientific">Brassica cretica</name>
    <name type="common">Mustard</name>
    <dbReference type="NCBI Taxonomy" id="69181"/>
    <lineage>
        <taxon>Eukaryota</taxon>
        <taxon>Viridiplantae</taxon>
        <taxon>Streptophyta</taxon>
        <taxon>Embryophyta</taxon>
        <taxon>Tracheophyta</taxon>
        <taxon>Spermatophyta</taxon>
        <taxon>Magnoliopsida</taxon>
        <taxon>eudicotyledons</taxon>
        <taxon>Gunneridae</taxon>
        <taxon>Pentapetalae</taxon>
        <taxon>rosids</taxon>
        <taxon>malvids</taxon>
        <taxon>Brassicales</taxon>
        <taxon>Brassicaceae</taxon>
        <taxon>Brassiceae</taxon>
        <taxon>Brassica</taxon>
    </lineage>
</organism>
<gene>
    <name evidence="1" type="ORF">DY000_02034337</name>
</gene>
<protein>
    <submittedName>
        <fullName evidence="1">Uncharacterized protein</fullName>
    </submittedName>
</protein>
<keyword evidence="2" id="KW-1185">Reference proteome</keyword>
<dbReference type="Proteomes" id="UP000266723">
    <property type="component" value="Unassembled WGS sequence"/>
</dbReference>
<evidence type="ECO:0000313" key="2">
    <source>
        <dbReference type="Proteomes" id="UP000266723"/>
    </source>
</evidence>
<reference evidence="1 2" key="1">
    <citation type="journal article" date="2020" name="BMC Genomics">
        <title>Intraspecific diversification of the crop wild relative Brassica cretica Lam. using demographic model selection.</title>
        <authorList>
            <person name="Kioukis A."/>
            <person name="Michalopoulou V.A."/>
            <person name="Briers L."/>
            <person name="Pirintsos S."/>
            <person name="Studholme D.J."/>
            <person name="Pavlidis P."/>
            <person name="Sarris P.F."/>
        </authorList>
    </citation>
    <scope>NUCLEOTIDE SEQUENCE [LARGE SCALE GENOMIC DNA]</scope>
    <source>
        <strain evidence="2">cv. PFS-1207/04</strain>
    </source>
</reference>
<name>A0ABQ7DIC1_BRACR</name>
<sequence>MTSLGSYPDSFSFPDMPSLLRFQDLAPTNVHQQIKSCFNDHVLLSNPEEETCLKDPC</sequence>
<comment type="caution">
    <text evidence="1">The sequence shown here is derived from an EMBL/GenBank/DDBJ whole genome shotgun (WGS) entry which is preliminary data.</text>
</comment>
<dbReference type="EMBL" id="QGKV02000649">
    <property type="protein sequence ID" value="KAF3577317.1"/>
    <property type="molecule type" value="Genomic_DNA"/>
</dbReference>